<gene>
    <name evidence="2" type="ORF">PCANC_18705</name>
</gene>
<accession>A0A2N5TYW9</accession>
<feature type="region of interest" description="Disordered" evidence="1">
    <location>
        <begin position="1"/>
        <end position="79"/>
    </location>
</feature>
<feature type="compositionally biased region" description="Pro residues" evidence="1">
    <location>
        <begin position="1"/>
        <end position="16"/>
    </location>
</feature>
<evidence type="ECO:0000313" key="3">
    <source>
        <dbReference type="Proteomes" id="UP000235388"/>
    </source>
</evidence>
<organism evidence="2 3">
    <name type="scientific">Puccinia coronata f. sp. avenae</name>
    <dbReference type="NCBI Taxonomy" id="200324"/>
    <lineage>
        <taxon>Eukaryota</taxon>
        <taxon>Fungi</taxon>
        <taxon>Dikarya</taxon>
        <taxon>Basidiomycota</taxon>
        <taxon>Pucciniomycotina</taxon>
        <taxon>Pucciniomycetes</taxon>
        <taxon>Pucciniales</taxon>
        <taxon>Pucciniaceae</taxon>
        <taxon>Puccinia</taxon>
    </lineage>
</organism>
<dbReference type="EMBL" id="PGCJ01000369">
    <property type="protein sequence ID" value="PLW30690.1"/>
    <property type="molecule type" value="Genomic_DNA"/>
</dbReference>
<evidence type="ECO:0000256" key="1">
    <source>
        <dbReference type="SAM" id="MobiDB-lite"/>
    </source>
</evidence>
<proteinExistence type="predicted"/>
<dbReference type="Proteomes" id="UP000235388">
    <property type="component" value="Unassembled WGS sequence"/>
</dbReference>
<evidence type="ECO:0000313" key="2">
    <source>
        <dbReference type="EMBL" id="PLW30690.1"/>
    </source>
</evidence>
<sequence length="79" mass="8457">MDLQTPPEPRNFLPPPHADRRSPLPPPPDTLANGLSNSIYSGRDVLTVPGASTDVTMDTTPPTRLANNPSPANQQPHPN</sequence>
<protein>
    <submittedName>
        <fullName evidence="2">Uncharacterized protein</fullName>
    </submittedName>
</protein>
<comment type="caution">
    <text evidence="2">The sequence shown here is derived from an EMBL/GenBank/DDBJ whole genome shotgun (WGS) entry which is preliminary data.</text>
</comment>
<name>A0A2N5TYW9_9BASI</name>
<reference evidence="2 3" key="1">
    <citation type="submission" date="2017-11" db="EMBL/GenBank/DDBJ databases">
        <title>De novo assembly and phasing of dikaryotic genomes from two isolates of Puccinia coronata f. sp. avenae, the causal agent of oat crown rust.</title>
        <authorList>
            <person name="Miller M.E."/>
            <person name="Zhang Y."/>
            <person name="Omidvar V."/>
            <person name="Sperschneider J."/>
            <person name="Schwessinger B."/>
            <person name="Raley C."/>
            <person name="Palmer J.M."/>
            <person name="Garnica D."/>
            <person name="Upadhyaya N."/>
            <person name="Rathjen J."/>
            <person name="Taylor J.M."/>
            <person name="Park R.F."/>
            <person name="Dodds P.N."/>
            <person name="Hirsch C.D."/>
            <person name="Kianian S.F."/>
            <person name="Figueroa M."/>
        </authorList>
    </citation>
    <scope>NUCLEOTIDE SEQUENCE [LARGE SCALE GENOMIC DNA]</scope>
    <source>
        <strain evidence="2">12NC29</strain>
    </source>
</reference>
<feature type="compositionally biased region" description="Polar residues" evidence="1">
    <location>
        <begin position="53"/>
        <end position="79"/>
    </location>
</feature>
<keyword evidence="3" id="KW-1185">Reference proteome</keyword>
<dbReference type="AlphaFoldDB" id="A0A2N5TYW9"/>